<feature type="compositionally biased region" description="Low complexity" evidence="1">
    <location>
        <begin position="31"/>
        <end position="46"/>
    </location>
</feature>
<accession>A0A5B7DR22</accession>
<gene>
    <name evidence="2" type="ORF">E2C01_017122</name>
</gene>
<proteinExistence type="predicted"/>
<reference evidence="2 3" key="1">
    <citation type="submission" date="2019-05" db="EMBL/GenBank/DDBJ databases">
        <title>Another draft genome of Portunus trituberculatus and its Hox gene families provides insights of decapod evolution.</title>
        <authorList>
            <person name="Jeong J.-H."/>
            <person name="Song I."/>
            <person name="Kim S."/>
            <person name="Choi T."/>
            <person name="Kim D."/>
            <person name="Ryu S."/>
            <person name="Kim W."/>
        </authorList>
    </citation>
    <scope>NUCLEOTIDE SEQUENCE [LARGE SCALE GENOMIC DNA]</scope>
    <source>
        <tissue evidence="2">Muscle</tissue>
    </source>
</reference>
<evidence type="ECO:0000313" key="3">
    <source>
        <dbReference type="Proteomes" id="UP000324222"/>
    </source>
</evidence>
<feature type="region of interest" description="Disordered" evidence="1">
    <location>
        <begin position="1"/>
        <end position="46"/>
    </location>
</feature>
<organism evidence="2 3">
    <name type="scientific">Portunus trituberculatus</name>
    <name type="common">Swimming crab</name>
    <name type="synonym">Neptunus trituberculatus</name>
    <dbReference type="NCBI Taxonomy" id="210409"/>
    <lineage>
        <taxon>Eukaryota</taxon>
        <taxon>Metazoa</taxon>
        <taxon>Ecdysozoa</taxon>
        <taxon>Arthropoda</taxon>
        <taxon>Crustacea</taxon>
        <taxon>Multicrustacea</taxon>
        <taxon>Malacostraca</taxon>
        <taxon>Eumalacostraca</taxon>
        <taxon>Eucarida</taxon>
        <taxon>Decapoda</taxon>
        <taxon>Pleocyemata</taxon>
        <taxon>Brachyura</taxon>
        <taxon>Eubrachyura</taxon>
        <taxon>Portunoidea</taxon>
        <taxon>Portunidae</taxon>
        <taxon>Portuninae</taxon>
        <taxon>Portunus</taxon>
    </lineage>
</organism>
<dbReference type="AlphaFoldDB" id="A0A5B7DR22"/>
<evidence type="ECO:0000313" key="2">
    <source>
        <dbReference type="EMBL" id="MPC24051.1"/>
    </source>
</evidence>
<name>A0A5B7DR22_PORTR</name>
<comment type="caution">
    <text evidence="2">The sequence shown here is derived from an EMBL/GenBank/DDBJ whole genome shotgun (WGS) entry which is preliminary data.</text>
</comment>
<keyword evidence="3" id="KW-1185">Reference proteome</keyword>
<feature type="compositionally biased region" description="Basic and acidic residues" evidence="1">
    <location>
        <begin position="1"/>
        <end position="15"/>
    </location>
</feature>
<feature type="compositionally biased region" description="Acidic residues" evidence="1">
    <location>
        <begin position="16"/>
        <end position="30"/>
    </location>
</feature>
<sequence>MIRKNEGELEEGTKEEVEEEENDEEEEEEAALPLSQPPSLSAFLPSPSLHTGFQSLSRLALLSPNPAIQGLVFSHPLHPQESRQRESQQPSSATLPTSILGISAAVHQSRKIVVVAASWVLMGGRRGDVGMRQVRQDGSGGEWSFHILESHRPFWSKDNRVAPLAGCIRRQHVPGRKLTRWWQSWRLKAVSVAKTMQLS</sequence>
<dbReference type="Proteomes" id="UP000324222">
    <property type="component" value="Unassembled WGS sequence"/>
</dbReference>
<evidence type="ECO:0000256" key="1">
    <source>
        <dbReference type="SAM" id="MobiDB-lite"/>
    </source>
</evidence>
<dbReference type="EMBL" id="VSRR010001284">
    <property type="protein sequence ID" value="MPC24051.1"/>
    <property type="molecule type" value="Genomic_DNA"/>
</dbReference>
<protein>
    <submittedName>
        <fullName evidence="2">Uncharacterized protein</fullName>
    </submittedName>
</protein>